<organism evidence="1 2">
    <name type="scientific">Aspergillus aculeatinus CBS 121060</name>
    <dbReference type="NCBI Taxonomy" id="1448322"/>
    <lineage>
        <taxon>Eukaryota</taxon>
        <taxon>Fungi</taxon>
        <taxon>Dikarya</taxon>
        <taxon>Ascomycota</taxon>
        <taxon>Pezizomycotina</taxon>
        <taxon>Eurotiomycetes</taxon>
        <taxon>Eurotiomycetidae</taxon>
        <taxon>Eurotiales</taxon>
        <taxon>Aspergillaceae</taxon>
        <taxon>Aspergillus</taxon>
        <taxon>Aspergillus subgen. Circumdati</taxon>
    </lineage>
</organism>
<gene>
    <name evidence="1" type="ORF">BO66DRAFT_389745</name>
</gene>
<proteinExistence type="predicted"/>
<dbReference type="Proteomes" id="UP000249661">
    <property type="component" value="Unassembled WGS sequence"/>
</dbReference>
<protein>
    <submittedName>
        <fullName evidence="1">Uncharacterized protein</fullName>
    </submittedName>
</protein>
<keyword evidence="2" id="KW-1185">Reference proteome</keyword>
<name>A0ACD1HGI6_9EURO</name>
<accession>A0ACD1HGI6</accession>
<reference evidence="1" key="1">
    <citation type="submission" date="2018-02" db="EMBL/GenBank/DDBJ databases">
        <title>The genomes of Aspergillus section Nigri reveals drivers in fungal speciation.</title>
        <authorList>
            <consortium name="DOE Joint Genome Institute"/>
            <person name="Vesth T.C."/>
            <person name="Nybo J."/>
            <person name="Theobald S."/>
            <person name="Brandl J."/>
            <person name="Frisvad J.C."/>
            <person name="Nielsen K.F."/>
            <person name="Lyhne E.K."/>
            <person name="Kogle M.E."/>
            <person name="Kuo A."/>
            <person name="Riley R."/>
            <person name="Clum A."/>
            <person name="Nolan M."/>
            <person name="Lipzen A."/>
            <person name="Salamov A."/>
            <person name="Henrissat B."/>
            <person name="Wiebenga A."/>
            <person name="De vries R.P."/>
            <person name="Grigoriev I.V."/>
            <person name="Mortensen U.H."/>
            <person name="Andersen M.R."/>
            <person name="Baker S.E."/>
        </authorList>
    </citation>
    <scope>NUCLEOTIDE SEQUENCE</scope>
    <source>
        <strain evidence="1">CBS 121060</strain>
    </source>
</reference>
<dbReference type="EMBL" id="KZ824942">
    <property type="protein sequence ID" value="RAH72771.1"/>
    <property type="molecule type" value="Genomic_DNA"/>
</dbReference>
<sequence length="78" mass="8124">MFNRLLALRIRFVLPPIPIVGPDSWKSLDDKPFAGGCGAPCTSTGTGTGTGTRTGTTATLTPSFSCGIQQTDGCIYTQ</sequence>
<evidence type="ECO:0000313" key="2">
    <source>
        <dbReference type="Proteomes" id="UP000249661"/>
    </source>
</evidence>
<evidence type="ECO:0000313" key="1">
    <source>
        <dbReference type="EMBL" id="RAH72771.1"/>
    </source>
</evidence>